<evidence type="ECO:0000256" key="1">
    <source>
        <dbReference type="ARBA" id="ARBA00007409"/>
    </source>
</evidence>
<dbReference type="Gene3D" id="1.20.1050.10">
    <property type="match status" value="1"/>
</dbReference>
<evidence type="ECO:0000313" key="4">
    <source>
        <dbReference type="EMBL" id="EME46396.1"/>
    </source>
</evidence>
<dbReference type="Gene3D" id="3.40.30.10">
    <property type="entry name" value="Glutaredoxin"/>
    <property type="match status" value="1"/>
</dbReference>
<keyword evidence="5" id="KW-1185">Reference proteome</keyword>
<reference evidence="4 5" key="2">
    <citation type="journal article" date="2012" name="PLoS Pathog.">
        <title>Diverse lifestyles and strategies of plant pathogenesis encoded in the genomes of eighteen Dothideomycetes fungi.</title>
        <authorList>
            <person name="Ohm R.A."/>
            <person name="Feau N."/>
            <person name="Henrissat B."/>
            <person name="Schoch C.L."/>
            <person name="Horwitz B.A."/>
            <person name="Barry K.W."/>
            <person name="Condon B.J."/>
            <person name="Copeland A.C."/>
            <person name="Dhillon B."/>
            <person name="Glaser F."/>
            <person name="Hesse C.N."/>
            <person name="Kosti I."/>
            <person name="LaButti K."/>
            <person name="Lindquist E.A."/>
            <person name="Lucas S."/>
            <person name="Salamov A.A."/>
            <person name="Bradshaw R.E."/>
            <person name="Ciuffetti L."/>
            <person name="Hamelin R.C."/>
            <person name="Kema G.H.J."/>
            <person name="Lawrence C."/>
            <person name="Scott J.A."/>
            <person name="Spatafora J.W."/>
            <person name="Turgeon B.G."/>
            <person name="de Wit P.J.G.M."/>
            <person name="Zhong S."/>
            <person name="Goodwin S.B."/>
            <person name="Grigoriev I.V."/>
        </authorList>
    </citation>
    <scope>NUCLEOTIDE SEQUENCE [LARGE SCALE GENOMIC DNA]</scope>
    <source>
        <strain evidence="5">NZE10 / CBS 128990</strain>
    </source>
</reference>
<dbReference type="EMBL" id="KB446537">
    <property type="protein sequence ID" value="EME46396.1"/>
    <property type="molecule type" value="Genomic_DNA"/>
</dbReference>
<feature type="domain" description="GST N-terminal" evidence="2">
    <location>
        <begin position="1"/>
        <end position="53"/>
    </location>
</feature>
<evidence type="ECO:0000259" key="2">
    <source>
        <dbReference type="PROSITE" id="PS50404"/>
    </source>
</evidence>
<dbReference type="CDD" id="cd03188">
    <property type="entry name" value="GST_C_Beta"/>
    <property type="match status" value="1"/>
</dbReference>
<dbReference type="HOGENOM" id="CLU_011226_6_1_1"/>
<evidence type="ECO:0000313" key="5">
    <source>
        <dbReference type="Proteomes" id="UP000016933"/>
    </source>
</evidence>
<name>N1PSH0_DOTSN</name>
<evidence type="ECO:0008006" key="6">
    <source>
        <dbReference type="Google" id="ProtNLM"/>
    </source>
</evidence>
<dbReference type="PROSITE" id="PS50404">
    <property type="entry name" value="GST_NTER"/>
    <property type="match status" value="1"/>
</dbReference>
<organism evidence="4 5">
    <name type="scientific">Dothistroma septosporum (strain NZE10 / CBS 128990)</name>
    <name type="common">Red band needle blight fungus</name>
    <name type="synonym">Mycosphaerella pini</name>
    <dbReference type="NCBI Taxonomy" id="675120"/>
    <lineage>
        <taxon>Eukaryota</taxon>
        <taxon>Fungi</taxon>
        <taxon>Dikarya</taxon>
        <taxon>Ascomycota</taxon>
        <taxon>Pezizomycotina</taxon>
        <taxon>Dothideomycetes</taxon>
        <taxon>Dothideomycetidae</taxon>
        <taxon>Mycosphaerellales</taxon>
        <taxon>Mycosphaerellaceae</taxon>
        <taxon>Dothistroma</taxon>
    </lineage>
</organism>
<dbReference type="SUPFAM" id="SSF52833">
    <property type="entry name" value="Thioredoxin-like"/>
    <property type="match status" value="1"/>
</dbReference>
<comment type="similarity">
    <text evidence="1">Belongs to the GST superfamily.</text>
</comment>
<evidence type="ECO:0000259" key="3">
    <source>
        <dbReference type="PROSITE" id="PS50405"/>
    </source>
</evidence>
<protein>
    <recommendedName>
        <fullName evidence="6">GST C-terminal domain-containing protein</fullName>
    </recommendedName>
</protein>
<reference evidence="5" key="1">
    <citation type="journal article" date="2012" name="PLoS Genet.">
        <title>The genomes of the fungal plant pathogens Cladosporium fulvum and Dothistroma septosporum reveal adaptation to different hosts and lifestyles but also signatures of common ancestry.</title>
        <authorList>
            <person name="de Wit P.J.G.M."/>
            <person name="van der Burgt A."/>
            <person name="Oekmen B."/>
            <person name="Stergiopoulos I."/>
            <person name="Abd-Elsalam K.A."/>
            <person name="Aerts A.L."/>
            <person name="Bahkali A.H."/>
            <person name="Beenen H.G."/>
            <person name="Chettri P."/>
            <person name="Cox M.P."/>
            <person name="Datema E."/>
            <person name="de Vries R.P."/>
            <person name="Dhillon B."/>
            <person name="Ganley A.R."/>
            <person name="Griffiths S.A."/>
            <person name="Guo Y."/>
            <person name="Hamelin R.C."/>
            <person name="Henrissat B."/>
            <person name="Kabir M.S."/>
            <person name="Jashni M.K."/>
            <person name="Kema G."/>
            <person name="Klaubauf S."/>
            <person name="Lapidus A."/>
            <person name="Levasseur A."/>
            <person name="Lindquist E."/>
            <person name="Mehrabi R."/>
            <person name="Ohm R.A."/>
            <person name="Owen T.J."/>
            <person name="Salamov A."/>
            <person name="Schwelm A."/>
            <person name="Schijlen E."/>
            <person name="Sun H."/>
            <person name="van den Burg H.A."/>
            <person name="van Ham R.C.H.J."/>
            <person name="Zhang S."/>
            <person name="Goodwin S.B."/>
            <person name="Grigoriev I.V."/>
            <person name="Collemare J."/>
            <person name="Bradshaw R.E."/>
        </authorList>
    </citation>
    <scope>NUCLEOTIDE SEQUENCE [LARGE SCALE GENOMIC DNA]</scope>
    <source>
        <strain evidence="5">NZE10 / CBS 128990</strain>
    </source>
</reference>
<dbReference type="PANTHER" id="PTHR44051:SF8">
    <property type="entry name" value="GLUTATHIONE S-TRANSFERASE GSTA"/>
    <property type="match status" value="1"/>
</dbReference>
<dbReference type="InterPro" id="IPR040079">
    <property type="entry name" value="Glutathione_S-Trfase"/>
</dbReference>
<dbReference type="InterPro" id="IPR004045">
    <property type="entry name" value="Glutathione_S-Trfase_N"/>
</dbReference>
<accession>N1PSH0</accession>
<dbReference type="OrthoDB" id="2309723at2759"/>
<sequence>MVIDITKPPYGFPEKYQHINPKKRIPILEYDDEIITETTAIMTAMSRLAPETHLFGKTDLEVARTYEWLNWLSGTVHERGLGALFSPQWYSDDVTAHEGISKKARAWVDHCFGLIEDRLANVKTSHASGDTFTVADVFLWVMYRWGYLLKIDMEKHYPSWTKVVAIVVQRQAVKAAVEKEGIPIIRDDRPPPEEGKMHDRGF</sequence>
<dbReference type="AlphaFoldDB" id="N1PSH0"/>
<dbReference type="Proteomes" id="UP000016933">
    <property type="component" value="Unassembled WGS sequence"/>
</dbReference>
<dbReference type="OMA" id="EWIGKPY"/>
<gene>
    <name evidence="4" type="ORF">DOTSEDRAFT_70409</name>
</gene>
<feature type="domain" description="GST C-terminal" evidence="3">
    <location>
        <begin position="58"/>
        <end position="191"/>
    </location>
</feature>
<proteinExistence type="inferred from homology"/>
<dbReference type="PANTHER" id="PTHR44051">
    <property type="entry name" value="GLUTATHIONE S-TRANSFERASE-RELATED"/>
    <property type="match status" value="1"/>
</dbReference>
<dbReference type="SFLD" id="SFLDS00019">
    <property type="entry name" value="Glutathione_Transferase_(cytos"/>
    <property type="match status" value="1"/>
</dbReference>
<dbReference type="SUPFAM" id="SSF47616">
    <property type="entry name" value="GST C-terminal domain-like"/>
    <property type="match status" value="1"/>
</dbReference>
<dbReference type="eggNOG" id="ENOG502SDBJ">
    <property type="taxonomic scope" value="Eukaryota"/>
</dbReference>
<dbReference type="STRING" id="675120.N1PSH0"/>
<dbReference type="InterPro" id="IPR036282">
    <property type="entry name" value="Glutathione-S-Trfase_C_sf"/>
</dbReference>
<dbReference type="CDD" id="cd00570">
    <property type="entry name" value="GST_N_family"/>
    <property type="match status" value="1"/>
</dbReference>
<dbReference type="PROSITE" id="PS50405">
    <property type="entry name" value="GST_CTER"/>
    <property type="match status" value="1"/>
</dbReference>
<dbReference type="InterPro" id="IPR036249">
    <property type="entry name" value="Thioredoxin-like_sf"/>
</dbReference>
<dbReference type="InterPro" id="IPR010987">
    <property type="entry name" value="Glutathione-S-Trfase_C-like"/>
</dbReference>